<name>A0A1D8AYI5_9BACT</name>
<organism evidence="1 2">
    <name type="scientific">Lacunisphaera limnophila</name>
    <dbReference type="NCBI Taxonomy" id="1838286"/>
    <lineage>
        <taxon>Bacteria</taxon>
        <taxon>Pseudomonadati</taxon>
        <taxon>Verrucomicrobiota</taxon>
        <taxon>Opitutia</taxon>
        <taxon>Opitutales</taxon>
        <taxon>Opitutaceae</taxon>
        <taxon>Lacunisphaera</taxon>
    </lineage>
</organism>
<dbReference type="OrthoDB" id="9554130at2"/>
<keyword evidence="2" id="KW-1185">Reference proteome</keyword>
<dbReference type="KEGG" id="obg:Verru16b_03047"/>
<protein>
    <recommendedName>
        <fullName evidence="3">DUF3601 domain-containing protein</fullName>
    </recommendedName>
</protein>
<accession>A0A1D8AYI5</accession>
<evidence type="ECO:0000313" key="2">
    <source>
        <dbReference type="Proteomes" id="UP000095228"/>
    </source>
</evidence>
<proteinExistence type="predicted"/>
<reference evidence="1 2" key="1">
    <citation type="submission" date="2016-06" db="EMBL/GenBank/DDBJ databases">
        <title>Three novel species with peptidoglycan cell walls form the new genus Lacunisphaera gen. nov. in the family Opitutaceae of the verrucomicrobial subdivision 4.</title>
        <authorList>
            <person name="Rast P."/>
            <person name="Gloeckner I."/>
            <person name="Jogler M."/>
            <person name="Boedeker C."/>
            <person name="Jeske O."/>
            <person name="Wiegand S."/>
            <person name="Reinhardt R."/>
            <person name="Schumann P."/>
            <person name="Rohde M."/>
            <person name="Spring S."/>
            <person name="Gloeckner F.O."/>
            <person name="Jogler C."/>
        </authorList>
    </citation>
    <scope>NUCLEOTIDE SEQUENCE [LARGE SCALE GENOMIC DNA]</scope>
    <source>
        <strain evidence="1 2">IG16b</strain>
    </source>
</reference>
<evidence type="ECO:0008006" key="3">
    <source>
        <dbReference type="Google" id="ProtNLM"/>
    </source>
</evidence>
<sequence length="81" mass="9680">MSTTPRTHPFKKGATYRVKKAFSSLDDFSEGEVMKFEESSYSRYDEMSGFTFIDKEGKRRRWDIHDQDSIEIWRKLFEEVG</sequence>
<dbReference type="RefSeq" id="WP_069963050.1">
    <property type="nucleotide sequence ID" value="NZ_CP016094.1"/>
</dbReference>
<dbReference type="AlphaFoldDB" id="A0A1D8AYI5"/>
<dbReference type="EMBL" id="CP016094">
    <property type="protein sequence ID" value="AOS45956.1"/>
    <property type="molecule type" value="Genomic_DNA"/>
</dbReference>
<dbReference type="Proteomes" id="UP000095228">
    <property type="component" value="Chromosome"/>
</dbReference>
<evidence type="ECO:0000313" key="1">
    <source>
        <dbReference type="EMBL" id="AOS45956.1"/>
    </source>
</evidence>
<gene>
    <name evidence="1" type="ORF">Verru16b_03047</name>
</gene>